<dbReference type="Proteomes" id="UP000321393">
    <property type="component" value="Unassembled WGS sequence"/>
</dbReference>
<dbReference type="PROSITE" id="PS50158">
    <property type="entry name" value="ZF_CCHC"/>
    <property type="match status" value="1"/>
</dbReference>
<proteinExistence type="predicted"/>
<dbReference type="EMBL" id="SSTE01001308">
    <property type="protein sequence ID" value="KAA0065612.1"/>
    <property type="molecule type" value="Genomic_DNA"/>
</dbReference>
<reference evidence="3 4" key="1">
    <citation type="submission" date="2019-08" db="EMBL/GenBank/DDBJ databases">
        <title>Draft genome sequences of two oriental melons (Cucumis melo L. var makuwa).</title>
        <authorList>
            <person name="Kwon S.-Y."/>
        </authorList>
    </citation>
    <scope>NUCLEOTIDE SEQUENCE [LARGE SCALE GENOMIC DNA]</scope>
    <source>
        <strain evidence="4">cv. SW 3</strain>
        <tissue evidence="3">Leaf</tissue>
    </source>
</reference>
<dbReference type="InterPro" id="IPR043502">
    <property type="entry name" value="DNA/RNA_pol_sf"/>
</dbReference>
<dbReference type="PROSITE" id="PS00141">
    <property type="entry name" value="ASP_PROTEASE"/>
    <property type="match status" value="1"/>
</dbReference>
<dbReference type="PANTHER" id="PTHR15503:SF45">
    <property type="entry name" value="RNA-DIRECTED DNA POLYMERASE HOMOLOG"/>
    <property type="match status" value="1"/>
</dbReference>
<evidence type="ECO:0000313" key="3">
    <source>
        <dbReference type="EMBL" id="KAA0065612.1"/>
    </source>
</evidence>
<evidence type="ECO:0000259" key="2">
    <source>
        <dbReference type="PROSITE" id="PS50158"/>
    </source>
</evidence>
<dbReference type="InterPro" id="IPR001878">
    <property type="entry name" value="Znf_CCHC"/>
</dbReference>
<dbReference type="InterPro" id="IPR001969">
    <property type="entry name" value="Aspartic_peptidase_AS"/>
</dbReference>
<name>A0A5A7VBE0_CUCMM</name>
<dbReference type="AlphaFoldDB" id="A0A5A7VBE0"/>
<dbReference type="Gene3D" id="3.10.10.10">
    <property type="entry name" value="HIV Type 1 Reverse Transcriptase, subunit A, domain 1"/>
    <property type="match status" value="1"/>
</dbReference>
<sequence>MIVTEATGADKFVRGLRLDIQGLVRAFRPVTHVDALRLAMDLREAATRKSLCTTCGKHHLGRCLFGTRICFKCRQEGHTADRCPMRLTGNAQNQRAGAPHQGKVFATNKTEAERVGTVLTGTLPLLGHYALVLFDSGSSHSFISSAFVLHARLEVEPLHHVLSVSTPSGSGMDWLAANHASIDCSRKEVAFNPPSMASFKFKEEGSRSLPKVISAMRASKLLSQGTWSILASVVDTREVDVSLSSEPVVRDYLDVFPEELPGLPPHREIEFAIELEPGTVLISRAPYRMALVELKELKVQLQELLDKGFIRPSVSP</sequence>
<dbReference type="GO" id="GO:0003676">
    <property type="term" value="F:nucleic acid binding"/>
    <property type="evidence" value="ECO:0007669"/>
    <property type="project" value="InterPro"/>
</dbReference>
<dbReference type="Pfam" id="PF08284">
    <property type="entry name" value="RVP_2"/>
    <property type="match status" value="1"/>
</dbReference>
<organism evidence="3 4">
    <name type="scientific">Cucumis melo var. makuwa</name>
    <name type="common">Oriental melon</name>
    <dbReference type="NCBI Taxonomy" id="1194695"/>
    <lineage>
        <taxon>Eukaryota</taxon>
        <taxon>Viridiplantae</taxon>
        <taxon>Streptophyta</taxon>
        <taxon>Embryophyta</taxon>
        <taxon>Tracheophyta</taxon>
        <taxon>Spermatophyta</taxon>
        <taxon>Magnoliopsida</taxon>
        <taxon>eudicotyledons</taxon>
        <taxon>Gunneridae</taxon>
        <taxon>Pentapetalae</taxon>
        <taxon>rosids</taxon>
        <taxon>fabids</taxon>
        <taxon>Cucurbitales</taxon>
        <taxon>Cucurbitaceae</taxon>
        <taxon>Benincaseae</taxon>
        <taxon>Cucumis</taxon>
    </lineage>
</organism>
<accession>A0A5A7VBE0</accession>
<comment type="caution">
    <text evidence="3">The sequence shown here is derived from an EMBL/GenBank/DDBJ whole genome shotgun (WGS) entry which is preliminary data.</text>
</comment>
<evidence type="ECO:0000256" key="1">
    <source>
        <dbReference type="PROSITE-ProRule" id="PRU00047"/>
    </source>
</evidence>
<dbReference type="PANTHER" id="PTHR15503">
    <property type="entry name" value="LDOC1 RELATED"/>
    <property type="match status" value="1"/>
</dbReference>
<dbReference type="SUPFAM" id="SSF56672">
    <property type="entry name" value="DNA/RNA polymerases"/>
    <property type="match status" value="1"/>
</dbReference>
<dbReference type="InterPro" id="IPR032567">
    <property type="entry name" value="RTL1-rel"/>
</dbReference>
<keyword evidence="1" id="KW-0863">Zinc-finger</keyword>
<protein>
    <submittedName>
        <fullName evidence="3">Gag protease polyprotein</fullName>
    </submittedName>
</protein>
<keyword evidence="1" id="KW-0862">Zinc</keyword>
<dbReference type="GO" id="GO:0008270">
    <property type="term" value="F:zinc ion binding"/>
    <property type="evidence" value="ECO:0007669"/>
    <property type="project" value="UniProtKB-KW"/>
</dbReference>
<dbReference type="GO" id="GO:0004190">
    <property type="term" value="F:aspartic-type endopeptidase activity"/>
    <property type="evidence" value="ECO:0007669"/>
    <property type="project" value="InterPro"/>
</dbReference>
<keyword evidence="3" id="KW-0378">Hydrolase</keyword>
<feature type="domain" description="CCHC-type" evidence="2">
    <location>
        <begin position="70"/>
        <end position="84"/>
    </location>
</feature>
<dbReference type="GO" id="GO:0006508">
    <property type="term" value="P:proteolysis"/>
    <property type="evidence" value="ECO:0007669"/>
    <property type="project" value="UniProtKB-KW"/>
</dbReference>
<gene>
    <name evidence="3" type="ORF">E6C27_scaffold90G00600</name>
</gene>
<dbReference type="Gene3D" id="4.10.60.10">
    <property type="entry name" value="Zinc finger, CCHC-type"/>
    <property type="match status" value="1"/>
</dbReference>
<keyword evidence="1" id="KW-0479">Metal-binding</keyword>
<keyword evidence="3" id="KW-0645">Protease</keyword>
<evidence type="ECO:0000313" key="4">
    <source>
        <dbReference type="Proteomes" id="UP000321393"/>
    </source>
</evidence>
<dbReference type="OrthoDB" id="437338at2759"/>